<dbReference type="NCBIfam" id="NF007739">
    <property type="entry name" value="PRK10419.1"/>
    <property type="match status" value="2"/>
</dbReference>
<feature type="domain" description="ABC transporter" evidence="5">
    <location>
        <begin position="14"/>
        <end position="264"/>
    </location>
</feature>
<dbReference type="SMART" id="SM00382">
    <property type="entry name" value="AAA"/>
    <property type="match status" value="2"/>
</dbReference>
<dbReference type="Pfam" id="PF08352">
    <property type="entry name" value="oligo_HPY"/>
    <property type="match status" value="2"/>
</dbReference>
<dbReference type="Gene3D" id="3.40.50.300">
    <property type="entry name" value="P-loop containing nucleotide triphosphate hydrolases"/>
    <property type="match status" value="2"/>
</dbReference>
<evidence type="ECO:0000313" key="6">
    <source>
        <dbReference type="EMBL" id="MDR5711213.1"/>
    </source>
</evidence>
<name>A0ABU1FSR5_9MICC</name>
<protein>
    <submittedName>
        <fullName evidence="6">ABC transporter ATP-binding protein</fullName>
    </submittedName>
</protein>
<dbReference type="GO" id="GO:0005524">
    <property type="term" value="F:ATP binding"/>
    <property type="evidence" value="ECO:0007669"/>
    <property type="project" value="UniProtKB-KW"/>
</dbReference>
<dbReference type="NCBIfam" id="NF008453">
    <property type="entry name" value="PRK11308.1"/>
    <property type="match status" value="2"/>
</dbReference>
<dbReference type="InterPro" id="IPR003593">
    <property type="entry name" value="AAA+_ATPase"/>
</dbReference>
<reference evidence="7" key="1">
    <citation type="submission" date="2023-07" db="EMBL/GenBank/DDBJ databases">
        <title>Description of three actinobacteria isolated from air of manufacturing shop in a pharmaceutical factory.</title>
        <authorList>
            <person name="Zhang D.-F."/>
        </authorList>
    </citation>
    <scope>NUCLEOTIDE SEQUENCE [LARGE SCALE GENOMIC DNA]</scope>
    <source>
        <strain evidence="7">CCTCC AB 207010</strain>
    </source>
</reference>
<dbReference type="InterPro" id="IPR050319">
    <property type="entry name" value="ABC_transp_ATP-bind"/>
</dbReference>
<evidence type="ECO:0000256" key="4">
    <source>
        <dbReference type="ARBA" id="ARBA00022840"/>
    </source>
</evidence>
<keyword evidence="3" id="KW-0547">Nucleotide-binding</keyword>
<dbReference type="CDD" id="cd03257">
    <property type="entry name" value="ABC_NikE_OppD_transporters"/>
    <property type="match status" value="2"/>
</dbReference>
<accession>A0ABU1FSR5</accession>
<dbReference type="SUPFAM" id="SSF52540">
    <property type="entry name" value="P-loop containing nucleoside triphosphate hydrolases"/>
    <property type="match status" value="2"/>
</dbReference>
<dbReference type="EMBL" id="JAVKGT010000006">
    <property type="protein sequence ID" value="MDR5711213.1"/>
    <property type="molecule type" value="Genomic_DNA"/>
</dbReference>
<dbReference type="PANTHER" id="PTHR43776">
    <property type="entry name" value="TRANSPORT ATP-BINDING PROTEIN"/>
    <property type="match status" value="1"/>
</dbReference>
<evidence type="ECO:0000259" key="5">
    <source>
        <dbReference type="PROSITE" id="PS50893"/>
    </source>
</evidence>
<dbReference type="PANTHER" id="PTHR43776:SF7">
    <property type="entry name" value="D,D-DIPEPTIDE TRANSPORT ATP-BINDING PROTEIN DDPF-RELATED"/>
    <property type="match status" value="1"/>
</dbReference>
<evidence type="ECO:0000313" key="7">
    <source>
        <dbReference type="Proteomes" id="UP001260872"/>
    </source>
</evidence>
<dbReference type="PROSITE" id="PS50893">
    <property type="entry name" value="ABC_TRANSPORTER_2"/>
    <property type="match status" value="2"/>
</dbReference>
<dbReference type="InterPro" id="IPR013563">
    <property type="entry name" value="Oligopep_ABC_C"/>
</dbReference>
<keyword evidence="7" id="KW-1185">Reference proteome</keyword>
<dbReference type="RefSeq" id="WP_310536599.1">
    <property type="nucleotide sequence ID" value="NZ_BAAAOC010000092.1"/>
</dbReference>
<evidence type="ECO:0000256" key="1">
    <source>
        <dbReference type="ARBA" id="ARBA00005417"/>
    </source>
</evidence>
<dbReference type="InterPro" id="IPR003439">
    <property type="entry name" value="ABC_transporter-like_ATP-bd"/>
</dbReference>
<comment type="similarity">
    <text evidence="1">Belongs to the ABC transporter superfamily.</text>
</comment>
<organism evidence="6 7">
    <name type="scientific">Nesterenkonia flava</name>
    <dbReference type="NCBI Taxonomy" id="469799"/>
    <lineage>
        <taxon>Bacteria</taxon>
        <taxon>Bacillati</taxon>
        <taxon>Actinomycetota</taxon>
        <taxon>Actinomycetes</taxon>
        <taxon>Micrococcales</taxon>
        <taxon>Micrococcaceae</taxon>
        <taxon>Nesterenkonia</taxon>
    </lineage>
</organism>
<dbReference type="PROSITE" id="PS00211">
    <property type="entry name" value="ABC_TRANSPORTER_1"/>
    <property type="match status" value="2"/>
</dbReference>
<dbReference type="InterPro" id="IPR017871">
    <property type="entry name" value="ABC_transporter-like_CS"/>
</dbReference>
<sequence>MTEQLNPSTSRRLLEVRGLCSEYLTAVGAVPALRSADLHIGPGEKVALVGESGSGKSTLSHALIGLLPENARLTGGTIRYGGEDITRWSDHQFRSLRGARIGLIPQDPTVSLNPVRTIGHQVMEAIRAHRRISKAAARQQAQQLLDQAGIDRPAVRLRQYPHQLSGGMRQRVLIAIAIAGDPDLLIADEPTSALDATVQRRILDHLDDLAAARGTAVLLVTHDLGVAADRADRILVMSRGQIVESGTAAEVLTSPQDAYTRRLVANAPGLTEPAWAPAPLPEEPEVLLRAEGLCRSFTLPARRGEPRQSIRAVDGVSFSLARGETLALVGESGSGKSTTAKLALGLEKPDAGTLLFDGQDITALRHGDWRQLRRRAQLIYQNPYASLDPRFSIEQIITEPLDAFAVGTRAQRRETAAHLLDRVALPSHALGRKPVELSGGQRQRVAIARALALSPDLVVCDEPVSALDVSVQAQVLELMAELQQDQGLTYLFITHDLAVVRHLAHRVAVMRAGRIVEEGPTAALFEHPQHSYTQELLGAISGRQAPLHIAEVTA</sequence>
<evidence type="ECO:0000256" key="3">
    <source>
        <dbReference type="ARBA" id="ARBA00022741"/>
    </source>
</evidence>
<evidence type="ECO:0000256" key="2">
    <source>
        <dbReference type="ARBA" id="ARBA00022448"/>
    </source>
</evidence>
<dbReference type="InterPro" id="IPR027417">
    <property type="entry name" value="P-loop_NTPase"/>
</dbReference>
<gene>
    <name evidence="6" type="ORF">RH857_03530</name>
</gene>
<comment type="caution">
    <text evidence="6">The sequence shown here is derived from an EMBL/GenBank/DDBJ whole genome shotgun (WGS) entry which is preliminary data.</text>
</comment>
<keyword evidence="4 6" id="KW-0067">ATP-binding</keyword>
<proteinExistence type="inferred from homology"/>
<feature type="domain" description="ABC transporter" evidence="5">
    <location>
        <begin position="288"/>
        <end position="537"/>
    </location>
</feature>
<keyword evidence="2" id="KW-0813">Transport</keyword>
<dbReference type="Pfam" id="PF00005">
    <property type="entry name" value="ABC_tran"/>
    <property type="match status" value="2"/>
</dbReference>
<dbReference type="Proteomes" id="UP001260872">
    <property type="component" value="Unassembled WGS sequence"/>
</dbReference>